<dbReference type="EMBL" id="CVRI01000055">
    <property type="protein sequence ID" value="CRL01144.1"/>
    <property type="molecule type" value="Genomic_DNA"/>
</dbReference>
<reference evidence="1 2" key="1">
    <citation type="submission" date="2015-04" db="EMBL/GenBank/DDBJ databases">
        <authorList>
            <person name="Syromyatnikov M.Y."/>
            <person name="Popov V.N."/>
        </authorList>
    </citation>
    <scope>NUCLEOTIDE SEQUENCE [LARGE SCALE GENOMIC DNA]</scope>
</reference>
<dbReference type="Proteomes" id="UP000183832">
    <property type="component" value="Unassembled WGS sequence"/>
</dbReference>
<organism evidence="1 2">
    <name type="scientific">Clunio marinus</name>
    <dbReference type="NCBI Taxonomy" id="568069"/>
    <lineage>
        <taxon>Eukaryota</taxon>
        <taxon>Metazoa</taxon>
        <taxon>Ecdysozoa</taxon>
        <taxon>Arthropoda</taxon>
        <taxon>Hexapoda</taxon>
        <taxon>Insecta</taxon>
        <taxon>Pterygota</taxon>
        <taxon>Neoptera</taxon>
        <taxon>Endopterygota</taxon>
        <taxon>Diptera</taxon>
        <taxon>Nematocera</taxon>
        <taxon>Chironomoidea</taxon>
        <taxon>Chironomidae</taxon>
        <taxon>Clunio</taxon>
    </lineage>
</organism>
<gene>
    <name evidence="1" type="ORF">CLUMA_CG014524</name>
</gene>
<dbReference type="AlphaFoldDB" id="A0A1J1ILV6"/>
<proteinExistence type="predicted"/>
<evidence type="ECO:0000313" key="2">
    <source>
        <dbReference type="Proteomes" id="UP000183832"/>
    </source>
</evidence>
<sequence length="75" mass="8436">MINHAGILKSVATPALSRLAVDVAAFKSNHHAINLGNLLLRIVYKAKQQKKKKPKRMTSEARISYITRLIWKKGV</sequence>
<keyword evidence="2" id="KW-1185">Reference proteome</keyword>
<accession>A0A1J1ILV6</accession>
<protein>
    <submittedName>
        <fullName evidence="1">CLUMA_CG014524, isoform A</fullName>
    </submittedName>
</protein>
<evidence type="ECO:0000313" key="1">
    <source>
        <dbReference type="EMBL" id="CRL01144.1"/>
    </source>
</evidence>
<name>A0A1J1ILV6_9DIPT</name>